<protein>
    <submittedName>
        <fullName evidence="4">DNA starvation/stationary phase protection protein Dps</fullName>
    </submittedName>
</protein>
<dbReference type="PANTHER" id="PTHR42932">
    <property type="entry name" value="GENERAL STRESS PROTEIN 20U"/>
    <property type="match status" value="1"/>
</dbReference>
<dbReference type="PANTHER" id="PTHR42932:SF3">
    <property type="entry name" value="DNA PROTECTION DURING STARVATION PROTEIN"/>
    <property type="match status" value="1"/>
</dbReference>
<dbReference type="Proteomes" id="UP000503129">
    <property type="component" value="Chromosome"/>
</dbReference>
<name>A0A856M8V9_9CYAN</name>
<feature type="domain" description="Ferritin/DPS" evidence="3">
    <location>
        <begin position="28"/>
        <end position="167"/>
    </location>
</feature>
<dbReference type="GO" id="GO:0008199">
    <property type="term" value="F:ferric iron binding"/>
    <property type="evidence" value="ECO:0007669"/>
    <property type="project" value="InterPro"/>
</dbReference>
<dbReference type="Pfam" id="PF00210">
    <property type="entry name" value="Ferritin"/>
    <property type="match status" value="1"/>
</dbReference>
<dbReference type="InterPro" id="IPR008331">
    <property type="entry name" value="Ferritin_DPS_dom"/>
</dbReference>
<proteinExistence type="inferred from homology"/>
<dbReference type="SUPFAM" id="SSF47240">
    <property type="entry name" value="Ferritin-like"/>
    <property type="match status" value="1"/>
</dbReference>
<dbReference type="CDD" id="cd01043">
    <property type="entry name" value="DPS"/>
    <property type="match status" value="1"/>
</dbReference>
<reference evidence="4 5" key="1">
    <citation type="submission" date="2018-06" db="EMBL/GenBank/DDBJ databases">
        <title>Comparative genomics of Brasilonema spp. strains.</title>
        <authorList>
            <person name="Alvarenga D.O."/>
            <person name="Fiore M.F."/>
            <person name="Varani A.M."/>
        </authorList>
    </citation>
    <scope>NUCLEOTIDE SEQUENCE [LARGE SCALE GENOMIC DNA]</scope>
    <source>
        <strain evidence="4 5">CENA114</strain>
    </source>
</reference>
<evidence type="ECO:0000256" key="2">
    <source>
        <dbReference type="RuleBase" id="RU003875"/>
    </source>
</evidence>
<dbReference type="AlphaFoldDB" id="A0A856M8V9"/>
<dbReference type="Gene3D" id="1.20.1260.10">
    <property type="match status" value="1"/>
</dbReference>
<comment type="similarity">
    <text evidence="1 2">Belongs to the Dps family.</text>
</comment>
<dbReference type="InterPro" id="IPR009078">
    <property type="entry name" value="Ferritin-like_SF"/>
</dbReference>
<gene>
    <name evidence="4" type="ORF">DP114_03760</name>
</gene>
<accession>A0A856M8V9</accession>
<evidence type="ECO:0000313" key="4">
    <source>
        <dbReference type="EMBL" id="QDL07142.1"/>
    </source>
</evidence>
<dbReference type="InterPro" id="IPR012347">
    <property type="entry name" value="Ferritin-like"/>
</dbReference>
<keyword evidence="5" id="KW-1185">Reference proteome</keyword>
<dbReference type="InterPro" id="IPR002177">
    <property type="entry name" value="DPS_DNA-bd"/>
</dbReference>
<dbReference type="PIRSF" id="PIRSF005900">
    <property type="entry name" value="Dps"/>
    <property type="match status" value="1"/>
</dbReference>
<evidence type="ECO:0000256" key="1">
    <source>
        <dbReference type="ARBA" id="ARBA00009497"/>
    </source>
</evidence>
<evidence type="ECO:0000259" key="3">
    <source>
        <dbReference type="Pfam" id="PF00210"/>
    </source>
</evidence>
<organism evidence="4 5">
    <name type="scientific">Brasilonema sennae CENA114</name>
    <dbReference type="NCBI Taxonomy" id="415709"/>
    <lineage>
        <taxon>Bacteria</taxon>
        <taxon>Bacillati</taxon>
        <taxon>Cyanobacteriota</taxon>
        <taxon>Cyanophyceae</taxon>
        <taxon>Nostocales</taxon>
        <taxon>Scytonemataceae</taxon>
        <taxon>Brasilonema</taxon>
        <taxon>Bromeliae group (in: Brasilonema)</taxon>
    </lineage>
</organism>
<dbReference type="RefSeq" id="WP_171975479.1">
    <property type="nucleotide sequence ID" value="NZ_CAWOXK010000001.1"/>
</dbReference>
<dbReference type="KEGG" id="bsen:DP114_03760"/>
<dbReference type="PRINTS" id="PR01346">
    <property type="entry name" value="HELNAPAPROT"/>
</dbReference>
<dbReference type="EMBL" id="CP030118">
    <property type="protein sequence ID" value="QDL07142.1"/>
    <property type="molecule type" value="Genomic_DNA"/>
</dbReference>
<dbReference type="NCBIfam" id="NF006975">
    <property type="entry name" value="PRK09448.1"/>
    <property type="match status" value="1"/>
</dbReference>
<sequence length="182" mass="20937">MSDNCKLRCTRPDTIRHSTTLEVQAQLIDILNQTLATTIDLKTQFRQARWNVKSMNFHPSHELFHEIAIELELYIDMLAQRITVLGGLARGTARSAVKHSVLPEYPFHLTQSQEHIASLAERLSIYASLLWENIDRTAILGDAETAYVYAEISSVIDKHLWFLDEQLMNSYFDDDHRVASHN</sequence>
<evidence type="ECO:0000313" key="5">
    <source>
        <dbReference type="Proteomes" id="UP000503129"/>
    </source>
</evidence>